<keyword evidence="4" id="KW-1185">Reference proteome</keyword>
<keyword evidence="1" id="KW-0472">Membrane</keyword>
<evidence type="ECO:0000313" key="3">
    <source>
        <dbReference type="EMBL" id="MXU65383.1"/>
    </source>
</evidence>
<feature type="signal peptide" evidence="2">
    <location>
        <begin position="1"/>
        <end position="29"/>
    </location>
</feature>
<organism evidence="3 4">
    <name type="scientific">Oceanomicrobium pacificus</name>
    <dbReference type="NCBI Taxonomy" id="2692916"/>
    <lineage>
        <taxon>Bacteria</taxon>
        <taxon>Pseudomonadati</taxon>
        <taxon>Pseudomonadota</taxon>
        <taxon>Alphaproteobacteria</taxon>
        <taxon>Rhodobacterales</taxon>
        <taxon>Paracoccaceae</taxon>
        <taxon>Oceanomicrobium</taxon>
    </lineage>
</organism>
<keyword evidence="1" id="KW-0812">Transmembrane</keyword>
<reference evidence="3 4" key="1">
    <citation type="submission" date="2019-12" db="EMBL/GenBank/DDBJ databases">
        <title>Strain KN286 was isolated from seawater, which was collected from Caroline Seamount in the tropical western Pacific.</title>
        <authorList>
            <person name="Wang Q."/>
        </authorList>
    </citation>
    <scope>NUCLEOTIDE SEQUENCE [LARGE SCALE GENOMIC DNA]</scope>
    <source>
        <strain evidence="3 4">KN286</strain>
    </source>
</reference>
<evidence type="ECO:0008006" key="5">
    <source>
        <dbReference type="Google" id="ProtNLM"/>
    </source>
</evidence>
<feature type="transmembrane region" description="Helical" evidence="1">
    <location>
        <begin position="94"/>
        <end position="114"/>
    </location>
</feature>
<proteinExistence type="predicted"/>
<evidence type="ECO:0000313" key="4">
    <source>
        <dbReference type="Proteomes" id="UP000436016"/>
    </source>
</evidence>
<feature type="chain" id="PRO_5025668850" description="DUF3325 domain-containing protein" evidence="2">
    <location>
        <begin position="30"/>
        <end position="118"/>
    </location>
</feature>
<evidence type="ECO:0000256" key="1">
    <source>
        <dbReference type="SAM" id="Phobius"/>
    </source>
</evidence>
<name>A0A6B0TWK2_9RHOB</name>
<feature type="transmembrane region" description="Helical" evidence="1">
    <location>
        <begin position="71"/>
        <end position="88"/>
    </location>
</feature>
<dbReference type="EMBL" id="WUWG01000003">
    <property type="protein sequence ID" value="MXU65383.1"/>
    <property type="molecule type" value="Genomic_DNA"/>
</dbReference>
<feature type="transmembrane region" description="Helical" evidence="1">
    <location>
        <begin position="45"/>
        <end position="64"/>
    </location>
</feature>
<comment type="caution">
    <text evidence="3">The sequence shown here is derived from an EMBL/GenBank/DDBJ whole genome shotgun (WGS) entry which is preliminary data.</text>
</comment>
<keyword evidence="2" id="KW-0732">Signal</keyword>
<gene>
    <name evidence="3" type="ORF">GSH16_07975</name>
</gene>
<accession>A0A6B0TWK2</accession>
<evidence type="ECO:0000256" key="2">
    <source>
        <dbReference type="SAM" id="SignalP"/>
    </source>
</evidence>
<dbReference type="RefSeq" id="WP_160853812.1">
    <property type="nucleotide sequence ID" value="NZ_WUWG01000003.1"/>
</dbReference>
<keyword evidence="1" id="KW-1133">Transmembrane helix</keyword>
<dbReference type="Proteomes" id="UP000436016">
    <property type="component" value="Unassembled WGS sequence"/>
</dbReference>
<sequence>MVLAQHSLLALAAASCAALGLAAHRAALAHPDPSDLGSDTRWRMLFVRLVGGTVLVMVAVQAVWRDGLVGPGLAALGLLALVLAAPRLPALARLAPFQLMLAGAGLLLAILFWLTQVT</sequence>
<protein>
    <recommendedName>
        <fullName evidence="5">DUF3325 domain-containing protein</fullName>
    </recommendedName>
</protein>
<dbReference type="AlphaFoldDB" id="A0A6B0TWK2"/>